<accession>G7YT70</accession>
<feature type="non-terminal residue" evidence="3">
    <location>
        <position position="1"/>
    </location>
</feature>
<feature type="region of interest" description="Disordered" evidence="1">
    <location>
        <begin position="243"/>
        <end position="414"/>
    </location>
</feature>
<gene>
    <name evidence="3" type="ORF">CLF_110123</name>
</gene>
<protein>
    <submittedName>
        <fullName evidence="3">Symplekin</fullName>
    </submittedName>
</protein>
<proteinExistence type="predicted"/>
<evidence type="ECO:0000313" key="3">
    <source>
        <dbReference type="EMBL" id="GAA56150.1"/>
    </source>
</evidence>
<dbReference type="AlphaFoldDB" id="G7YT70"/>
<dbReference type="GO" id="GO:0005847">
    <property type="term" value="C:mRNA cleavage and polyadenylation specificity factor complex"/>
    <property type="evidence" value="ECO:0007669"/>
    <property type="project" value="TreeGrafter"/>
</dbReference>
<dbReference type="InterPro" id="IPR021850">
    <property type="entry name" value="Symplekin/Pta1"/>
</dbReference>
<dbReference type="Proteomes" id="UP000008909">
    <property type="component" value="Unassembled WGS sequence"/>
</dbReference>
<evidence type="ECO:0000313" key="4">
    <source>
        <dbReference type="Proteomes" id="UP000008909"/>
    </source>
</evidence>
<sequence>CVLSFVPAKSSKPYISLQAILHACRVCFAERRLFTQERLSAAIGQLLEQPTLPTLFMRTVMQALALHPRLAGYVINVLVRLIRKQVWKSEKLWDGFIRCCVKTRPQSYQVLLQLPPERLEDVFRREPAMRTQVRRYVENFSSAQRIHISKSIVEVLERVPTPPPQPTKGATTANTGSKTEEALEISASPPPSPLSSGPGTPTRDEIPHQDLSAAALAVAVAMLGNNATSTQAGAVQPQAYSLMPRQAQPPSPSTFSPPGEASEHRSRSPFGNESYLANTTSSMDQERERRTQPSAEDDLEPPTLPPTRIFSTLSKLPDKSVHSDNSDDGTARLLELVDQTPLDWSTEDADDFILRDPKPDDSRQPKRPVDLEKLEADRRRLEEEASKFRKLRAERKQAQSSHDSPVPDPNADQE</sequence>
<evidence type="ECO:0000256" key="1">
    <source>
        <dbReference type="SAM" id="MobiDB-lite"/>
    </source>
</evidence>
<reference key="2">
    <citation type="submission" date="2011-10" db="EMBL/GenBank/DDBJ databases">
        <title>The genome and transcriptome sequence of Clonorchis sinensis provide insights into the carcinogenic liver fluke.</title>
        <authorList>
            <person name="Wang X."/>
            <person name="Huang Y."/>
            <person name="Chen W."/>
            <person name="Liu H."/>
            <person name="Guo L."/>
            <person name="Chen Y."/>
            <person name="Luo F."/>
            <person name="Zhou W."/>
            <person name="Sun J."/>
            <person name="Mao Q."/>
            <person name="Liang P."/>
            <person name="Zhou C."/>
            <person name="Tian Y."/>
            <person name="Men J."/>
            <person name="Lv X."/>
            <person name="Huang L."/>
            <person name="Zhou J."/>
            <person name="Hu Y."/>
            <person name="Li R."/>
            <person name="Zhang F."/>
            <person name="Lei H."/>
            <person name="Li X."/>
            <person name="Hu X."/>
            <person name="Liang C."/>
            <person name="Xu J."/>
            <person name="Wu Z."/>
            <person name="Yu X."/>
        </authorList>
    </citation>
    <scope>NUCLEOTIDE SEQUENCE</scope>
    <source>
        <strain>Henan</strain>
    </source>
</reference>
<feature type="domain" description="Symplekin C-terminal" evidence="2">
    <location>
        <begin position="13"/>
        <end position="124"/>
    </location>
</feature>
<dbReference type="PANTHER" id="PTHR15245">
    <property type="entry name" value="SYMPLEKIN-RELATED"/>
    <property type="match status" value="1"/>
</dbReference>
<feature type="compositionally biased region" description="Polar residues" evidence="1">
    <location>
        <begin position="168"/>
        <end position="177"/>
    </location>
</feature>
<reference evidence="3" key="1">
    <citation type="journal article" date="2011" name="Genome Biol.">
        <title>The draft genome of the carcinogenic human liver fluke Clonorchis sinensis.</title>
        <authorList>
            <person name="Wang X."/>
            <person name="Chen W."/>
            <person name="Huang Y."/>
            <person name="Sun J."/>
            <person name="Men J."/>
            <person name="Liu H."/>
            <person name="Luo F."/>
            <person name="Guo L."/>
            <person name="Lv X."/>
            <person name="Deng C."/>
            <person name="Zhou C."/>
            <person name="Fan Y."/>
            <person name="Li X."/>
            <person name="Huang L."/>
            <person name="Hu Y."/>
            <person name="Liang C."/>
            <person name="Hu X."/>
            <person name="Xu J."/>
            <person name="Yu X."/>
        </authorList>
    </citation>
    <scope>NUCLEOTIDE SEQUENCE [LARGE SCALE GENOMIC DNA]</scope>
    <source>
        <strain evidence="3">Henan</strain>
    </source>
</reference>
<feature type="compositionally biased region" description="Polar residues" evidence="1">
    <location>
        <begin position="269"/>
        <end position="283"/>
    </location>
</feature>
<dbReference type="Pfam" id="PF12295">
    <property type="entry name" value="Symplekin_C"/>
    <property type="match status" value="1"/>
</dbReference>
<keyword evidence="4" id="KW-1185">Reference proteome</keyword>
<evidence type="ECO:0000259" key="2">
    <source>
        <dbReference type="Pfam" id="PF12295"/>
    </source>
</evidence>
<organism evidence="3 4">
    <name type="scientific">Clonorchis sinensis</name>
    <name type="common">Chinese liver fluke</name>
    <dbReference type="NCBI Taxonomy" id="79923"/>
    <lineage>
        <taxon>Eukaryota</taxon>
        <taxon>Metazoa</taxon>
        <taxon>Spiralia</taxon>
        <taxon>Lophotrochozoa</taxon>
        <taxon>Platyhelminthes</taxon>
        <taxon>Trematoda</taxon>
        <taxon>Digenea</taxon>
        <taxon>Opisthorchiida</taxon>
        <taxon>Opisthorchiata</taxon>
        <taxon>Opisthorchiidae</taxon>
        <taxon>Clonorchis</taxon>
    </lineage>
</organism>
<dbReference type="PANTHER" id="PTHR15245:SF20">
    <property type="entry name" value="SYMPLEKIN"/>
    <property type="match status" value="1"/>
</dbReference>
<feature type="compositionally biased region" description="Basic and acidic residues" evidence="1">
    <location>
        <begin position="352"/>
        <end position="387"/>
    </location>
</feature>
<dbReference type="InterPro" id="IPR022075">
    <property type="entry name" value="Symplekin_C"/>
</dbReference>
<dbReference type="EMBL" id="DF144172">
    <property type="protein sequence ID" value="GAA56150.1"/>
    <property type="molecule type" value="Genomic_DNA"/>
</dbReference>
<feature type="compositionally biased region" description="Basic and acidic residues" evidence="1">
    <location>
        <begin position="316"/>
        <end position="325"/>
    </location>
</feature>
<feature type="region of interest" description="Disordered" evidence="1">
    <location>
        <begin position="157"/>
        <end position="206"/>
    </location>
</feature>
<name>G7YT70_CLOSI</name>